<dbReference type="Pfam" id="PF20466">
    <property type="entry name" value="MmeI_TRD"/>
    <property type="match status" value="1"/>
</dbReference>
<proteinExistence type="predicted"/>
<evidence type="ECO:0000256" key="2">
    <source>
        <dbReference type="ARBA" id="ARBA00022603"/>
    </source>
</evidence>
<reference evidence="9 10" key="1">
    <citation type="submission" date="2024-01" db="EMBL/GenBank/DDBJ databases">
        <title>the genome sequence of strain Microbacterium schleiferi NBRC 15075.</title>
        <authorList>
            <person name="Ding Y."/>
            <person name="Zhang G."/>
        </authorList>
    </citation>
    <scope>NUCLEOTIDE SEQUENCE [LARGE SCALE GENOMIC DNA]</scope>
    <source>
        <strain evidence="9 10">NBRC 15075</strain>
    </source>
</reference>
<dbReference type="InterPro" id="IPR046819">
    <property type="entry name" value="MmeI_hel"/>
</dbReference>
<keyword evidence="10" id="KW-1185">Reference proteome</keyword>
<dbReference type="Gene3D" id="3.40.50.150">
    <property type="entry name" value="Vaccinia Virus protein VP39"/>
    <property type="match status" value="1"/>
</dbReference>
<dbReference type="InterPro" id="IPR002052">
    <property type="entry name" value="DNA_methylase_N6_adenine_CS"/>
</dbReference>
<name>A0ABU7V8N4_9MICO</name>
<dbReference type="PRINTS" id="PR00507">
    <property type="entry name" value="N12N6MTFRASE"/>
</dbReference>
<dbReference type="InterPro" id="IPR046820">
    <property type="entry name" value="MmeI_TRD"/>
</dbReference>
<dbReference type="Pfam" id="PF20473">
    <property type="entry name" value="MmeI_Mtase"/>
    <property type="match status" value="1"/>
</dbReference>
<dbReference type="InterPro" id="IPR050953">
    <property type="entry name" value="N4_N6_ade-DNA_methylase"/>
</dbReference>
<dbReference type="PROSITE" id="PS00092">
    <property type="entry name" value="N6_MTASE"/>
    <property type="match status" value="1"/>
</dbReference>
<evidence type="ECO:0000313" key="10">
    <source>
        <dbReference type="Proteomes" id="UP001351900"/>
    </source>
</evidence>
<dbReference type="EMBL" id="JAZHOV010000007">
    <property type="protein sequence ID" value="MEF2256010.1"/>
    <property type="molecule type" value="Genomic_DNA"/>
</dbReference>
<comment type="caution">
    <text evidence="9">The sequence shown here is derived from an EMBL/GenBank/DDBJ whole genome shotgun (WGS) entry which is preliminary data.</text>
</comment>
<dbReference type="GO" id="GO:0032259">
    <property type="term" value="P:methylation"/>
    <property type="evidence" value="ECO:0007669"/>
    <property type="project" value="UniProtKB-KW"/>
</dbReference>
<dbReference type="InterPro" id="IPR029063">
    <property type="entry name" value="SAM-dependent_MTases_sf"/>
</dbReference>
<comment type="catalytic activity">
    <reaction evidence="4">
        <text>a 2'-deoxyadenosine in DNA + S-adenosyl-L-methionine = an N(6)-methyl-2'-deoxyadenosine in DNA + S-adenosyl-L-homocysteine + H(+)</text>
        <dbReference type="Rhea" id="RHEA:15197"/>
        <dbReference type="Rhea" id="RHEA-COMP:12418"/>
        <dbReference type="Rhea" id="RHEA-COMP:12419"/>
        <dbReference type="ChEBI" id="CHEBI:15378"/>
        <dbReference type="ChEBI" id="CHEBI:57856"/>
        <dbReference type="ChEBI" id="CHEBI:59789"/>
        <dbReference type="ChEBI" id="CHEBI:90615"/>
        <dbReference type="ChEBI" id="CHEBI:90616"/>
        <dbReference type="EC" id="2.1.1.72"/>
    </reaction>
</comment>
<dbReference type="Pfam" id="PF20465">
    <property type="entry name" value="MmeI_hel"/>
    <property type="match status" value="1"/>
</dbReference>
<dbReference type="PANTHER" id="PTHR33841:SF1">
    <property type="entry name" value="DNA METHYLTRANSFERASE A"/>
    <property type="match status" value="1"/>
</dbReference>
<dbReference type="Proteomes" id="UP001351900">
    <property type="component" value="Unassembled WGS sequence"/>
</dbReference>
<dbReference type="InterPro" id="IPR046817">
    <property type="entry name" value="MmeI_N"/>
</dbReference>
<protein>
    <recommendedName>
        <fullName evidence="1">site-specific DNA-methyltransferase (adenine-specific)</fullName>
        <ecNumber evidence="1">2.1.1.72</ecNumber>
    </recommendedName>
</protein>
<dbReference type="Pfam" id="PF20464">
    <property type="entry name" value="MmeI_N"/>
    <property type="match status" value="1"/>
</dbReference>
<evidence type="ECO:0000259" key="7">
    <source>
        <dbReference type="Pfam" id="PF20466"/>
    </source>
</evidence>
<keyword evidence="2 9" id="KW-0489">Methyltransferase</keyword>
<evidence type="ECO:0000259" key="5">
    <source>
        <dbReference type="Pfam" id="PF20464"/>
    </source>
</evidence>
<evidence type="ECO:0000256" key="4">
    <source>
        <dbReference type="ARBA" id="ARBA00047942"/>
    </source>
</evidence>
<evidence type="ECO:0000259" key="8">
    <source>
        <dbReference type="Pfam" id="PF20473"/>
    </source>
</evidence>
<dbReference type="SUPFAM" id="SSF53335">
    <property type="entry name" value="S-adenosyl-L-methionine-dependent methyltransferases"/>
    <property type="match status" value="1"/>
</dbReference>
<sequence length="915" mass="102169">MADAVRSGAELQRALAEFVRRWSGYSGSERAEAQTFLNELFAAYGSDRQSVGARFEDFRSSAGFMDLHWPGIMIVEMKAPGIALEKAADQRDRYWRESSDPATDTPAARWVVLCNFQEFEIWEPGRFPNRPRSRFTLAELPEHYDALLFLQNESLEPVFSEHRRELTEDAARHVAELYRSMLDRSAAPVDEIQRFTMQLVWCLFAEDLGMLEGYPLQATVEALLKEDDPDSAKEIGYLFQLLNQKGDHNRKGRFAGTRYVNGDLFARPAAVYLDRAELLHLKQAAEFNWREVNPTIFGSLLEGVLGDDRRSEIGAHYTHEADIMKIVAPTIVRPWRERIETTGSVTEAVALLDELCAFRVLDPACGCGNFLYVAYRELRGLEFDLKQRIDRLAAETGSPRPTGTLPFYPLSNLFGIDIERVAVMIARVTLWMGHRQMIERYGEAEPVLPLVDLSRIAQADALQTDWPEVDAIIGNPPFLGAKLLRPSLGDDYVDWLVRQFGVGVKDLCVYWFRRAHEHLQPEQRAGLVGTNSISQTTGRLASLAYIASTGGVITDAVSSQKWPGDAKVHVSIVNWVKSPSRNPTDFTLDDQVVSGIAPNLRAGDAAGLEVGSIAENRGRCFAGVVPQGKGFLLDDSVASALLASDDAAYEQVVRRFLTGADIAEDVRQAPSRWVIDFGSLPLERALTFPAAVDILRSSVKIERETSTNRAVERRWWLFGRRVEDMRAAIAPLRRYAAAAATGKRLLLAWVERTVVPNNAVVVFAFDDDYSMGVLLSSAHEAWARAQSSTLETRLRYTNAAVFDTYPWPDPVTPEQREAIAAASRALYARRSELCIEHSMGLTKLYNLMDEGGFADLAALHRRLDEAVAAAYGWAKSVAQDPEQIVSRLTALNREIVDGGRAYDPFAAPMPTERES</sequence>
<evidence type="ECO:0000256" key="3">
    <source>
        <dbReference type="ARBA" id="ARBA00022679"/>
    </source>
</evidence>
<keyword evidence="3" id="KW-0808">Transferase</keyword>
<organism evidence="9 10">
    <name type="scientific">Microbacterium schleiferi</name>
    <dbReference type="NCBI Taxonomy" id="69362"/>
    <lineage>
        <taxon>Bacteria</taxon>
        <taxon>Bacillati</taxon>
        <taxon>Actinomycetota</taxon>
        <taxon>Actinomycetes</taxon>
        <taxon>Micrococcales</taxon>
        <taxon>Microbacteriaceae</taxon>
        <taxon>Microbacterium</taxon>
    </lineage>
</organism>
<evidence type="ECO:0000313" key="9">
    <source>
        <dbReference type="EMBL" id="MEF2256010.1"/>
    </source>
</evidence>
<accession>A0ABU7V8N4</accession>
<evidence type="ECO:0000259" key="6">
    <source>
        <dbReference type="Pfam" id="PF20465"/>
    </source>
</evidence>
<feature type="domain" description="MmeI-like DNA-methyltransferase" evidence="8">
    <location>
        <begin position="348"/>
        <end position="575"/>
    </location>
</feature>
<dbReference type="GO" id="GO:0008168">
    <property type="term" value="F:methyltransferase activity"/>
    <property type="evidence" value="ECO:0007669"/>
    <property type="project" value="UniProtKB-KW"/>
</dbReference>
<dbReference type="EC" id="2.1.1.72" evidence="1"/>
<feature type="domain" description="MmeI-like target recognition" evidence="7">
    <location>
        <begin position="627"/>
        <end position="809"/>
    </location>
</feature>
<feature type="domain" description="MmeI-like helicase spacer" evidence="6">
    <location>
        <begin position="191"/>
        <end position="265"/>
    </location>
</feature>
<dbReference type="PANTHER" id="PTHR33841">
    <property type="entry name" value="DNA METHYLTRANSFERASE YEEA-RELATED"/>
    <property type="match status" value="1"/>
</dbReference>
<dbReference type="RefSeq" id="WP_331792146.1">
    <property type="nucleotide sequence ID" value="NZ_BAAAUO010000012.1"/>
</dbReference>
<feature type="domain" description="MmeI-like N-terminal" evidence="5">
    <location>
        <begin position="15"/>
        <end position="183"/>
    </location>
</feature>
<gene>
    <name evidence="9" type="ORF">V2V91_12840</name>
</gene>
<evidence type="ECO:0000256" key="1">
    <source>
        <dbReference type="ARBA" id="ARBA00011900"/>
    </source>
</evidence>
<dbReference type="InterPro" id="IPR046816">
    <property type="entry name" value="MmeI_Mtase"/>
</dbReference>